<gene>
    <name evidence="1" type="ORF">CAMRE0001_1792</name>
</gene>
<sequence length="42" mass="5090">MVFACHFRPKFILPSVFMLKFCLNLGDYTQKEVKFYAKMRQI</sequence>
<reference evidence="1 2" key="1">
    <citation type="submission" date="2008-08" db="EMBL/GenBank/DDBJ databases">
        <authorList>
            <person name="Madupu R."/>
            <person name="Durkin A.S."/>
            <person name="Torralba M."/>
            <person name="Methe B."/>
            <person name="Sutton G.G."/>
            <person name="Strausberg R.L."/>
            <person name="Nelson K.E."/>
        </authorList>
    </citation>
    <scope>NUCLEOTIDE SEQUENCE [LARGE SCALE GENOMIC DNA]</scope>
    <source>
        <strain evidence="1 2">RM3267</strain>
    </source>
</reference>
<comment type="caution">
    <text evidence="1">The sequence shown here is derived from an EMBL/GenBank/DDBJ whole genome shotgun (WGS) entry which is preliminary data.</text>
</comment>
<evidence type="ECO:0000313" key="2">
    <source>
        <dbReference type="Proteomes" id="UP000003082"/>
    </source>
</evidence>
<accession>B9CYH1</accession>
<protein>
    <submittedName>
        <fullName evidence="1">Uncharacterized protein</fullName>
    </submittedName>
</protein>
<organism evidence="1 2">
    <name type="scientific">Campylobacter rectus RM3267</name>
    <dbReference type="NCBI Taxonomy" id="553218"/>
    <lineage>
        <taxon>Bacteria</taxon>
        <taxon>Pseudomonadati</taxon>
        <taxon>Campylobacterota</taxon>
        <taxon>Epsilonproteobacteria</taxon>
        <taxon>Campylobacterales</taxon>
        <taxon>Campylobacteraceae</taxon>
        <taxon>Campylobacter</taxon>
    </lineage>
</organism>
<proteinExistence type="predicted"/>
<dbReference type="EMBL" id="ACFU01000002">
    <property type="protein sequence ID" value="EEF15091.1"/>
    <property type="molecule type" value="Genomic_DNA"/>
</dbReference>
<evidence type="ECO:0000313" key="1">
    <source>
        <dbReference type="EMBL" id="EEF15091.1"/>
    </source>
</evidence>
<dbReference type="AlphaFoldDB" id="B9CYH1"/>
<keyword evidence="2" id="KW-1185">Reference proteome</keyword>
<dbReference type="Proteomes" id="UP000003082">
    <property type="component" value="Unassembled WGS sequence"/>
</dbReference>
<name>B9CYH1_CAMRE</name>